<comment type="caution">
    <text evidence="1">The sequence shown here is derived from an EMBL/GenBank/DDBJ whole genome shotgun (WGS) entry which is preliminary data.</text>
</comment>
<name>A0AAD9TUW2_9ROSI</name>
<dbReference type="PANTHER" id="PTHR48044:SF42">
    <property type="entry name" value="GLYCOSYLTRANSFERASE"/>
    <property type="match status" value="1"/>
</dbReference>
<dbReference type="EMBL" id="JANJYI010000007">
    <property type="protein sequence ID" value="KAK2642611.1"/>
    <property type="molecule type" value="Genomic_DNA"/>
</dbReference>
<protein>
    <submittedName>
        <fullName evidence="1">Uncharacterized protein</fullName>
    </submittedName>
</protein>
<dbReference type="SUPFAM" id="SSF53756">
    <property type="entry name" value="UDP-Glycosyltransferase/glycogen phosphorylase"/>
    <property type="match status" value="1"/>
</dbReference>
<dbReference type="GO" id="GO:0008194">
    <property type="term" value="F:UDP-glycosyltransferase activity"/>
    <property type="evidence" value="ECO:0007669"/>
    <property type="project" value="UniProtKB-ARBA"/>
</dbReference>
<dbReference type="AlphaFoldDB" id="A0AAD9TUW2"/>
<organism evidence="1 2">
    <name type="scientific">Dipteronia dyeriana</name>
    <dbReference type="NCBI Taxonomy" id="168575"/>
    <lineage>
        <taxon>Eukaryota</taxon>
        <taxon>Viridiplantae</taxon>
        <taxon>Streptophyta</taxon>
        <taxon>Embryophyta</taxon>
        <taxon>Tracheophyta</taxon>
        <taxon>Spermatophyta</taxon>
        <taxon>Magnoliopsida</taxon>
        <taxon>eudicotyledons</taxon>
        <taxon>Gunneridae</taxon>
        <taxon>Pentapetalae</taxon>
        <taxon>rosids</taxon>
        <taxon>malvids</taxon>
        <taxon>Sapindales</taxon>
        <taxon>Sapindaceae</taxon>
        <taxon>Hippocastanoideae</taxon>
        <taxon>Acereae</taxon>
        <taxon>Dipteronia</taxon>
    </lineage>
</organism>
<accession>A0AAD9TUW2</accession>
<dbReference type="Gene3D" id="3.40.50.2000">
    <property type="entry name" value="Glycogen Phosphorylase B"/>
    <property type="match status" value="1"/>
</dbReference>
<keyword evidence="2" id="KW-1185">Reference proteome</keyword>
<dbReference type="Proteomes" id="UP001280121">
    <property type="component" value="Unassembled WGS sequence"/>
</dbReference>
<proteinExistence type="predicted"/>
<dbReference type="GO" id="GO:1901135">
    <property type="term" value="P:carbohydrate derivative metabolic process"/>
    <property type="evidence" value="ECO:0007669"/>
    <property type="project" value="UniProtKB-ARBA"/>
</dbReference>
<evidence type="ECO:0000313" key="2">
    <source>
        <dbReference type="Proteomes" id="UP001280121"/>
    </source>
</evidence>
<reference evidence="1" key="1">
    <citation type="journal article" date="2023" name="Plant J.">
        <title>Genome sequences and population genomics provide insights into the demographic history, inbreeding, and mutation load of two 'living fossil' tree species of Dipteronia.</title>
        <authorList>
            <person name="Feng Y."/>
            <person name="Comes H.P."/>
            <person name="Chen J."/>
            <person name="Zhu S."/>
            <person name="Lu R."/>
            <person name="Zhang X."/>
            <person name="Li P."/>
            <person name="Qiu J."/>
            <person name="Olsen K.M."/>
            <person name="Qiu Y."/>
        </authorList>
    </citation>
    <scope>NUCLEOTIDE SEQUENCE</scope>
    <source>
        <strain evidence="1">KIB01</strain>
    </source>
</reference>
<dbReference type="PANTHER" id="PTHR48044">
    <property type="entry name" value="GLYCOSYLTRANSFERASE"/>
    <property type="match status" value="1"/>
</dbReference>
<sequence length="75" mass="8019">MEALGDALEKSGVRFIWAVKKPGKGVVEMSVVPAGFEDRVAGRGLVIRGWVPQSVILKHTTVGSYLCHLGWGISA</sequence>
<evidence type="ECO:0000313" key="1">
    <source>
        <dbReference type="EMBL" id="KAK2642611.1"/>
    </source>
</evidence>
<gene>
    <name evidence="1" type="ORF">Ddye_024374</name>
</gene>